<comment type="subcellular location">
    <subcellularLocation>
        <location evidence="1">Cell envelope</location>
    </subcellularLocation>
</comment>
<dbReference type="PANTHER" id="PTHR30386">
    <property type="entry name" value="MEMBRANE FUSION SUBUNIT OF EMRAB-TOLC MULTIDRUG EFFLUX PUMP"/>
    <property type="match status" value="1"/>
</dbReference>
<dbReference type="Gene3D" id="2.40.50.100">
    <property type="match status" value="1"/>
</dbReference>
<keyword evidence="7" id="KW-1185">Reference proteome</keyword>
<evidence type="ECO:0000313" key="7">
    <source>
        <dbReference type="Proteomes" id="UP000663088"/>
    </source>
</evidence>
<accession>A0ABX7PXV5</accession>
<feature type="coiled-coil region" evidence="2">
    <location>
        <begin position="188"/>
        <end position="215"/>
    </location>
</feature>
<gene>
    <name evidence="6" type="ORF">EM20IM_04315</name>
</gene>
<feature type="region of interest" description="Disordered" evidence="3">
    <location>
        <begin position="424"/>
        <end position="452"/>
    </location>
</feature>
<organism evidence="6 7">
    <name type="scientific">Candidatus Methylacidiphilum infernorum</name>
    <dbReference type="NCBI Taxonomy" id="511746"/>
    <lineage>
        <taxon>Bacteria</taxon>
        <taxon>Pseudomonadati</taxon>
        <taxon>Verrucomicrobiota</taxon>
        <taxon>Methylacidiphilae</taxon>
        <taxon>Methylacidiphilales</taxon>
        <taxon>Methylacidiphilaceae</taxon>
        <taxon>Methylacidiphilum (ex Ratnadevi et al. 2023)</taxon>
    </lineage>
</organism>
<feature type="domain" description="Multidrug export protein EmrA/FarA alpha-helical hairpin" evidence="5">
    <location>
        <begin position="126"/>
        <end position="243"/>
    </location>
</feature>
<sequence>MKMPGNEKKKDIFFSILLGNKERIRNKGSFQRLFQVLWRSWKRDLFSFAFNKYRPFLVFFLILCLVALWWFFFTGRWVATNDAYVTGNVIPVKAQTSGRVVEVLVESTQFVQKNQLLVRLDSLKQQVAFESAQHNLAMAVRRVEDLFSKARSLRHKIAAQKAILGRQRYDLGLYSSGSKAGVVSVQDAVDAQWKVAEIESTIRQLEDELRSTEAWIQKTTIWDNPIVLKAAVELKDAYLALYRCQIVAPVAGYIARRSVQVGDEVSPEKLLMSVVPLDYYWVVANYRETELRRIRPGQPVKIRADIYGRRYLYHGIVEGIEPGSGTVFSLLPPDNATGNYIHVVERVPVRIKLDPTELRKHPLRLGLSVVTKVNVSYQGQSVLKPLTEIPPEAKKTDYSSPYFTEELAGVDHLIKSIIEQNRYSQDQAENSNQAENSLTQEQQEIFPSPPAN</sequence>
<dbReference type="Pfam" id="PF25885">
    <property type="entry name" value="HH_EMRA"/>
    <property type="match status" value="1"/>
</dbReference>
<keyword evidence="4" id="KW-1133">Transmembrane helix</keyword>
<name>A0ABX7PXV5_9BACT</name>
<protein>
    <submittedName>
        <fullName evidence="6">HlyD family efflux transporter periplasmic adaptor subunit</fullName>
    </submittedName>
</protein>
<dbReference type="InterPro" id="IPR058633">
    <property type="entry name" value="EmrA/FarA_HH"/>
</dbReference>
<dbReference type="SUPFAM" id="SSF111369">
    <property type="entry name" value="HlyD-like secretion proteins"/>
    <property type="match status" value="1"/>
</dbReference>
<feature type="transmembrane region" description="Helical" evidence="4">
    <location>
        <begin position="53"/>
        <end position="72"/>
    </location>
</feature>
<dbReference type="RefSeq" id="WP_206848000.1">
    <property type="nucleotide sequence ID" value="NZ_CP065956.1"/>
</dbReference>
<keyword evidence="2" id="KW-0175">Coiled coil</keyword>
<keyword evidence="4" id="KW-0472">Membrane</keyword>
<reference evidence="6 7" key="1">
    <citation type="submission" date="2020-12" db="EMBL/GenBank/DDBJ databases">
        <authorList>
            <person name="Awala S.I."/>
            <person name="Gwak J.-H."/>
            <person name="Kim S.-J."/>
            <person name="Rhee S.-K."/>
        </authorList>
    </citation>
    <scope>NUCLEOTIDE SEQUENCE [LARGE SCALE GENOMIC DNA]</scope>
    <source>
        <strain evidence="6 7">IT5</strain>
    </source>
</reference>
<evidence type="ECO:0000256" key="4">
    <source>
        <dbReference type="SAM" id="Phobius"/>
    </source>
</evidence>
<feature type="compositionally biased region" description="Polar residues" evidence="3">
    <location>
        <begin position="424"/>
        <end position="445"/>
    </location>
</feature>
<dbReference type="Proteomes" id="UP000663088">
    <property type="component" value="Chromosome"/>
</dbReference>
<dbReference type="Gene3D" id="1.10.287.470">
    <property type="entry name" value="Helix hairpin bin"/>
    <property type="match status" value="1"/>
</dbReference>
<evidence type="ECO:0000256" key="3">
    <source>
        <dbReference type="SAM" id="MobiDB-lite"/>
    </source>
</evidence>
<dbReference type="Gene3D" id="2.40.30.170">
    <property type="match status" value="1"/>
</dbReference>
<evidence type="ECO:0000256" key="2">
    <source>
        <dbReference type="SAM" id="Coils"/>
    </source>
</evidence>
<dbReference type="EMBL" id="CP065956">
    <property type="protein sequence ID" value="QSR87553.1"/>
    <property type="molecule type" value="Genomic_DNA"/>
</dbReference>
<keyword evidence="4" id="KW-0812">Transmembrane</keyword>
<evidence type="ECO:0000313" key="6">
    <source>
        <dbReference type="EMBL" id="QSR87553.1"/>
    </source>
</evidence>
<dbReference type="InterPro" id="IPR050739">
    <property type="entry name" value="MFP"/>
</dbReference>
<evidence type="ECO:0000259" key="5">
    <source>
        <dbReference type="Pfam" id="PF25885"/>
    </source>
</evidence>
<evidence type="ECO:0000256" key="1">
    <source>
        <dbReference type="ARBA" id="ARBA00004196"/>
    </source>
</evidence>
<proteinExistence type="predicted"/>
<dbReference type="PANTHER" id="PTHR30386:SF19">
    <property type="entry name" value="MULTIDRUG EXPORT PROTEIN EMRA-RELATED"/>
    <property type="match status" value="1"/>
</dbReference>